<evidence type="ECO:0000256" key="2">
    <source>
        <dbReference type="ARBA" id="ARBA00022694"/>
    </source>
</evidence>
<dbReference type="GO" id="GO:0003723">
    <property type="term" value="F:RNA binding"/>
    <property type="evidence" value="ECO:0007669"/>
    <property type="project" value="InterPro"/>
</dbReference>
<dbReference type="PROSITE" id="PS50984">
    <property type="entry name" value="TRUD"/>
    <property type="match status" value="1"/>
</dbReference>
<evidence type="ECO:0000313" key="6">
    <source>
        <dbReference type="EMBL" id="VAW61343.1"/>
    </source>
</evidence>
<dbReference type="InterPro" id="IPR043165">
    <property type="entry name" value="TruD_insert_sf"/>
</dbReference>
<dbReference type="Gene3D" id="3.30.2350.20">
    <property type="entry name" value="TruD, catalytic domain"/>
    <property type="match status" value="1"/>
</dbReference>
<keyword evidence="3 6" id="KW-0413">Isomerase</keyword>
<dbReference type="Gene3D" id="3.30.2340.10">
    <property type="entry name" value="TruD, insertion domain"/>
    <property type="match status" value="1"/>
</dbReference>
<sequence length="341" mass="38834">MQYIFSELAFSQGEPKTSGRLKVQNSDFCVDEIMPIQTSGEGEHLWMLIEKDGSNTDWVAQQLAKHAGVKSMAVSYAGMKDRHAVTTQWFSLHLPGMDDPDFSTLQSDEFKILKSVRHNRKLKRGALSGNRFQIRITELSGELDSLEERLQMIKQNGVPNYFGEQRFGRDMGNLFKAEKMFNRELKKVKKQQRGLYLSSARSWIFNQILSTRIQQKNALTPMLGEVYMLNGKSACFVSENNDDELQRLNKKEINLTASLWGDGESMATADVFALEQSVANQFKNLAEGLQSARLKQERRSMRLAPENLTWNINGDVLEMEFDLPAGTFATMVLRECLLVKN</sequence>
<keyword evidence="4" id="KW-0175">Coiled coil</keyword>
<dbReference type="Pfam" id="PF01142">
    <property type="entry name" value="TruD"/>
    <property type="match status" value="2"/>
</dbReference>
<dbReference type="PANTHER" id="PTHR47811">
    <property type="entry name" value="TRNA PSEUDOURIDINE SYNTHASE D"/>
    <property type="match status" value="1"/>
</dbReference>
<dbReference type="GO" id="GO:0008033">
    <property type="term" value="P:tRNA processing"/>
    <property type="evidence" value="ECO:0007669"/>
    <property type="project" value="UniProtKB-KW"/>
</dbReference>
<comment type="similarity">
    <text evidence="1">Belongs to the pseudouridine synthase TruD family.</text>
</comment>
<organism evidence="6">
    <name type="scientific">hydrothermal vent metagenome</name>
    <dbReference type="NCBI Taxonomy" id="652676"/>
    <lineage>
        <taxon>unclassified sequences</taxon>
        <taxon>metagenomes</taxon>
        <taxon>ecological metagenomes</taxon>
    </lineage>
</organism>
<feature type="coiled-coil region" evidence="4">
    <location>
        <begin position="129"/>
        <end position="156"/>
    </location>
</feature>
<name>A0A3B0XAD2_9ZZZZ</name>
<proteinExistence type="inferred from homology"/>
<reference evidence="6" key="1">
    <citation type="submission" date="2018-06" db="EMBL/GenBank/DDBJ databases">
        <authorList>
            <person name="Zhirakovskaya E."/>
        </authorList>
    </citation>
    <scope>NUCLEOTIDE SEQUENCE</scope>
</reference>
<dbReference type="GO" id="GO:0005829">
    <property type="term" value="C:cytosol"/>
    <property type="evidence" value="ECO:0007669"/>
    <property type="project" value="TreeGrafter"/>
</dbReference>
<dbReference type="EC" id="5.4.99.27" evidence="6"/>
<evidence type="ECO:0000259" key="5">
    <source>
        <dbReference type="PROSITE" id="PS50984"/>
    </source>
</evidence>
<dbReference type="InterPro" id="IPR011760">
    <property type="entry name" value="PsdUridine_synth_TruD_insert"/>
</dbReference>
<keyword evidence="2" id="KW-0819">tRNA processing</keyword>
<dbReference type="PANTHER" id="PTHR47811:SF1">
    <property type="entry name" value="TRNA PSEUDOURIDINE SYNTHASE D"/>
    <property type="match status" value="1"/>
</dbReference>
<dbReference type="AlphaFoldDB" id="A0A3B0XAD2"/>
<dbReference type="EMBL" id="UOFH01000181">
    <property type="protein sequence ID" value="VAW61343.1"/>
    <property type="molecule type" value="Genomic_DNA"/>
</dbReference>
<accession>A0A3B0XAD2</accession>
<dbReference type="InterPro" id="IPR001656">
    <property type="entry name" value="PsdUridine_synth_TruD"/>
</dbReference>
<protein>
    <submittedName>
        <fullName evidence="6">tRNA pseudouridine(13) synthase</fullName>
        <ecNumber evidence="6">5.4.99.27</ecNumber>
    </submittedName>
</protein>
<dbReference type="GO" id="GO:0160150">
    <property type="term" value="F:tRNA pseudouridine(13) synthase activity"/>
    <property type="evidence" value="ECO:0007669"/>
    <property type="project" value="UniProtKB-EC"/>
</dbReference>
<dbReference type="SUPFAM" id="SSF55120">
    <property type="entry name" value="Pseudouridine synthase"/>
    <property type="match status" value="1"/>
</dbReference>
<evidence type="ECO:0000256" key="3">
    <source>
        <dbReference type="ARBA" id="ARBA00023235"/>
    </source>
</evidence>
<evidence type="ECO:0000256" key="4">
    <source>
        <dbReference type="SAM" id="Coils"/>
    </source>
</evidence>
<dbReference type="InterPro" id="IPR020119">
    <property type="entry name" value="PsdUridine_synth_TruD_CS"/>
</dbReference>
<gene>
    <name evidence="6" type="ORF">MNBD_GAMMA08-2339</name>
</gene>
<dbReference type="InterPro" id="IPR042214">
    <property type="entry name" value="TruD_catalytic"/>
</dbReference>
<dbReference type="PROSITE" id="PS01268">
    <property type="entry name" value="UPF0024"/>
    <property type="match status" value="1"/>
</dbReference>
<dbReference type="NCBIfam" id="NF002153">
    <property type="entry name" value="PRK00984.1-2"/>
    <property type="match status" value="1"/>
</dbReference>
<feature type="domain" description="TRUD" evidence="5">
    <location>
        <begin position="157"/>
        <end position="303"/>
    </location>
</feature>
<dbReference type="HAMAP" id="MF_01082">
    <property type="entry name" value="TruD"/>
    <property type="match status" value="1"/>
</dbReference>
<dbReference type="CDD" id="cd02575">
    <property type="entry name" value="PseudoU_synth_EcTruD"/>
    <property type="match status" value="1"/>
</dbReference>
<dbReference type="InterPro" id="IPR050170">
    <property type="entry name" value="TruD_pseudoU_synthase"/>
</dbReference>
<evidence type="ECO:0000256" key="1">
    <source>
        <dbReference type="ARBA" id="ARBA00007953"/>
    </source>
</evidence>
<dbReference type="InterPro" id="IPR020103">
    <property type="entry name" value="PsdUridine_synth_cat_dom_sf"/>
</dbReference>
<dbReference type="NCBIfam" id="TIGR00094">
    <property type="entry name" value="tRNA_TruD_broad"/>
    <property type="match status" value="1"/>
</dbReference>
<dbReference type="GO" id="GO:0001522">
    <property type="term" value="P:pseudouridine synthesis"/>
    <property type="evidence" value="ECO:0007669"/>
    <property type="project" value="InterPro"/>
</dbReference>